<keyword evidence="2" id="KW-1185">Reference proteome</keyword>
<proteinExistence type="predicted"/>
<dbReference type="RefSeq" id="WP_349232710.1">
    <property type="nucleotide sequence ID" value="NZ_JBBMFK010000043.1"/>
</dbReference>
<dbReference type="EMBL" id="JBBMFK010000043">
    <property type="protein sequence ID" value="MEQ2445081.1"/>
    <property type="molecule type" value="Genomic_DNA"/>
</dbReference>
<dbReference type="Proteomes" id="UP001464378">
    <property type="component" value="Unassembled WGS sequence"/>
</dbReference>
<reference evidence="1 2" key="1">
    <citation type="submission" date="2024-03" db="EMBL/GenBank/DDBJ databases">
        <title>Human intestinal bacterial collection.</title>
        <authorList>
            <person name="Pauvert C."/>
            <person name="Hitch T.C.A."/>
            <person name="Clavel T."/>
        </authorList>
    </citation>
    <scope>NUCLEOTIDE SEQUENCE [LARGE SCALE GENOMIC DNA]</scope>
    <source>
        <strain evidence="1 2">CLA-AP-H29</strain>
    </source>
</reference>
<evidence type="ECO:0000313" key="1">
    <source>
        <dbReference type="EMBL" id="MEQ2445081.1"/>
    </source>
</evidence>
<comment type="caution">
    <text evidence="1">The sequence shown here is derived from an EMBL/GenBank/DDBJ whole genome shotgun (WGS) entry which is preliminary data.</text>
</comment>
<protein>
    <submittedName>
        <fullName evidence="1">Uncharacterized protein</fullName>
    </submittedName>
</protein>
<gene>
    <name evidence="1" type="ORF">WMO64_16640</name>
</gene>
<sequence>MATLEELEERVKALEQAQAQTPTEYYTSKYSGEEMDALLDKIAAMSGG</sequence>
<evidence type="ECO:0000313" key="2">
    <source>
        <dbReference type="Proteomes" id="UP001464378"/>
    </source>
</evidence>
<name>A0ABV1ECP5_9FIRM</name>
<organism evidence="1 2">
    <name type="scientific">Pseudoflavonifractor intestinihominis</name>
    <dbReference type="NCBI Taxonomy" id="3133171"/>
    <lineage>
        <taxon>Bacteria</taxon>
        <taxon>Bacillati</taxon>
        <taxon>Bacillota</taxon>
        <taxon>Clostridia</taxon>
        <taxon>Eubacteriales</taxon>
        <taxon>Oscillospiraceae</taxon>
        <taxon>Pseudoflavonifractor</taxon>
    </lineage>
</organism>
<accession>A0ABV1ECP5</accession>